<dbReference type="GO" id="GO:0000978">
    <property type="term" value="F:RNA polymerase II cis-regulatory region sequence-specific DNA binding"/>
    <property type="evidence" value="ECO:0007669"/>
    <property type="project" value="TreeGrafter"/>
</dbReference>
<dbReference type="InParanoid" id="F0YEP8"/>
<dbReference type="Proteomes" id="UP000002729">
    <property type="component" value="Unassembled WGS sequence"/>
</dbReference>
<dbReference type="PROSITE" id="PS50090">
    <property type="entry name" value="MYB_LIKE"/>
    <property type="match status" value="2"/>
</dbReference>
<dbReference type="Pfam" id="PF13921">
    <property type="entry name" value="Myb_DNA-bind_6"/>
    <property type="match status" value="1"/>
</dbReference>
<dbReference type="InterPro" id="IPR050560">
    <property type="entry name" value="MYB_TF"/>
</dbReference>
<evidence type="ECO:0000313" key="5">
    <source>
        <dbReference type="EMBL" id="EGB06434.1"/>
    </source>
</evidence>
<evidence type="ECO:0000256" key="1">
    <source>
        <dbReference type="ARBA" id="ARBA00022737"/>
    </source>
</evidence>
<dbReference type="CDD" id="cd00167">
    <property type="entry name" value="SANT"/>
    <property type="match status" value="2"/>
</dbReference>
<evidence type="ECO:0000259" key="3">
    <source>
        <dbReference type="PROSITE" id="PS50090"/>
    </source>
</evidence>
<dbReference type="RefSeq" id="XP_009039006.1">
    <property type="nucleotide sequence ID" value="XM_009040758.1"/>
</dbReference>
<sequence length="101" mass="11456">KGPWAPEEDALVVELVERHGPKKWSTIAAHLPGRVSKQCRERWHNVLDPEISKQPWSAADREIVAAHAKLGNRWAEIAKLLPGRTDNAIKNHWNSSIKRSI</sequence>
<reference evidence="5 6" key="1">
    <citation type="journal article" date="2011" name="Proc. Natl. Acad. Sci. U.S.A.">
        <title>Niche of harmful alga Aureococcus anophagefferens revealed through ecogenomics.</title>
        <authorList>
            <person name="Gobler C.J."/>
            <person name="Berry D.L."/>
            <person name="Dyhrman S.T."/>
            <person name="Wilhelm S.W."/>
            <person name="Salamov A."/>
            <person name="Lobanov A.V."/>
            <person name="Zhang Y."/>
            <person name="Collier J.L."/>
            <person name="Wurch L.L."/>
            <person name="Kustka A.B."/>
            <person name="Dill B.D."/>
            <person name="Shah M."/>
            <person name="VerBerkmoes N.C."/>
            <person name="Kuo A."/>
            <person name="Terry A."/>
            <person name="Pangilinan J."/>
            <person name="Lindquist E.A."/>
            <person name="Lucas S."/>
            <person name="Paulsen I.T."/>
            <person name="Hattenrath-Lehmann T.K."/>
            <person name="Talmage S.C."/>
            <person name="Walker E.A."/>
            <person name="Koch F."/>
            <person name="Burson A.M."/>
            <person name="Marcoval M.A."/>
            <person name="Tang Y.Z."/>
            <person name="Lecleir G.R."/>
            <person name="Coyne K.J."/>
            <person name="Berg G.M."/>
            <person name="Bertrand E.M."/>
            <person name="Saito M.A."/>
            <person name="Gladyshev V.N."/>
            <person name="Grigoriev I.V."/>
        </authorList>
    </citation>
    <scope>NUCLEOTIDE SEQUENCE [LARGE SCALE GENOMIC DNA]</scope>
    <source>
        <strain evidence="6">CCMP 1984</strain>
    </source>
</reference>
<dbReference type="SMART" id="SM00717">
    <property type="entry name" value="SANT"/>
    <property type="match status" value="2"/>
</dbReference>
<name>F0YEP8_AURAN</name>
<dbReference type="AlphaFoldDB" id="F0YEP8"/>
<organism evidence="6">
    <name type="scientific">Aureococcus anophagefferens</name>
    <name type="common">Harmful bloom alga</name>
    <dbReference type="NCBI Taxonomy" id="44056"/>
    <lineage>
        <taxon>Eukaryota</taxon>
        <taxon>Sar</taxon>
        <taxon>Stramenopiles</taxon>
        <taxon>Ochrophyta</taxon>
        <taxon>Pelagophyceae</taxon>
        <taxon>Pelagomonadales</taxon>
        <taxon>Pelagomonadaceae</taxon>
        <taxon>Aureococcus</taxon>
    </lineage>
</organism>
<feature type="domain" description="HTH myb-type" evidence="4">
    <location>
        <begin position="1"/>
        <end position="51"/>
    </location>
</feature>
<dbReference type="OMA" id="CPWTEEE"/>
<dbReference type="PROSITE" id="PS51294">
    <property type="entry name" value="HTH_MYB"/>
    <property type="match status" value="2"/>
</dbReference>
<feature type="non-terminal residue" evidence="5">
    <location>
        <position position="1"/>
    </location>
</feature>
<proteinExistence type="predicted"/>
<feature type="domain" description="HTH myb-type" evidence="4">
    <location>
        <begin position="60"/>
        <end position="101"/>
    </location>
</feature>
<dbReference type="InterPro" id="IPR001005">
    <property type="entry name" value="SANT/Myb"/>
</dbReference>
<dbReference type="EMBL" id="GL833135">
    <property type="protein sequence ID" value="EGB06434.1"/>
    <property type="molecule type" value="Genomic_DNA"/>
</dbReference>
<keyword evidence="6" id="KW-1185">Reference proteome</keyword>
<dbReference type="InterPro" id="IPR009057">
    <property type="entry name" value="Homeodomain-like_sf"/>
</dbReference>
<dbReference type="SUPFAM" id="SSF46689">
    <property type="entry name" value="Homeodomain-like"/>
    <property type="match status" value="1"/>
</dbReference>
<dbReference type="Gene3D" id="1.10.10.60">
    <property type="entry name" value="Homeodomain-like"/>
    <property type="match status" value="2"/>
</dbReference>
<dbReference type="GO" id="GO:0005634">
    <property type="term" value="C:nucleus"/>
    <property type="evidence" value="ECO:0007669"/>
    <property type="project" value="TreeGrafter"/>
</dbReference>
<dbReference type="InterPro" id="IPR017930">
    <property type="entry name" value="Myb_dom"/>
</dbReference>
<protein>
    <submittedName>
        <fullName evidence="5">Uncharacterized protein</fullName>
    </submittedName>
</protein>
<gene>
    <name evidence="5" type="ORF">AURANDRAFT_7774</name>
</gene>
<evidence type="ECO:0000313" key="6">
    <source>
        <dbReference type="Proteomes" id="UP000002729"/>
    </source>
</evidence>
<dbReference type="FunFam" id="1.10.10.60:FF:000010">
    <property type="entry name" value="Transcriptional activator Myb isoform A"/>
    <property type="match status" value="1"/>
</dbReference>
<dbReference type="KEGG" id="aaf:AURANDRAFT_7774"/>
<keyword evidence="1" id="KW-0677">Repeat</keyword>
<evidence type="ECO:0000259" key="4">
    <source>
        <dbReference type="PROSITE" id="PS51294"/>
    </source>
</evidence>
<dbReference type="GeneID" id="20229017"/>
<keyword evidence="2" id="KW-0238">DNA-binding</keyword>
<evidence type="ECO:0000256" key="2">
    <source>
        <dbReference type="ARBA" id="ARBA00023125"/>
    </source>
</evidence>
<feature type="non-terminal residue" evidence="5">
    <location>
        <position position="101"/>
    </location>
</feature>
<dbReference type="PANTHER" id="PTHR45614">
    <property type="entry name" value="MYB PROTEIN-RELATED"/>
    <property type="match status" value="1"/>
</dbReference>
<feature type="domain" description="Myb-like" evidence="3">
    <location>
        <begin position="1"/>
        <end position="47"/>
    </location>
</feature>
<dbReference type="GO" id="GO:0000981">
    <property type="term" value="F:DNA-binding transcription factor activity, RNA polymerase II-specific"/>
    <property type="evidence" value="ECO:0007669"/>
    <property type="project" value="TreeGrafter"/>
</dbReference>
<feature type="domain" description="Myb-like" evidence="3">
    <location>
        <begin position="48"/>
        <end position="97"/>
    </location>
</feature>
<dbReference type="eggNOG" id="KOG0048">
    <property type="taxonomic scope" value="Eukaryota"/>
</dbReference>
<dbReference type="PANTHER" id="PTHR45614:SF25">
    <property type="entry name" value="MYB PROTEIN"/>
    <property type="match status" value="1"/>
</dbReference>
<accession>F0YEP8</accession>
<dbReference type="OrthoDB" id="2143914at2759"/>